<dbReference type="InterPro" id="IPR019546">
    <property type="entry name" value="TAT_signal_bac_arc"/>
</dbReference>
<comment type="subunit">
    <text evidence="4">Heterodimer of a large and a small subunit.</text>
</comment>
<keyword evidence="9" id="KW-0862">Zinc</keyword>
<dbReference type="InterPro" id="IPR010275">
    <property type="entry name" value="MepK"/>
</dbReference>
<dbReference type="AlphaFoldDB" id="D6Z0L8"/>
<keyword evidence="10" id="KW-0411">Iron-sulfur</keyword>
<dbReference type="PROSITE" id="PS51318">
    <property type="entry name" value="TAT"/>
    <property type="match status" value="1"/>
</dbReference>
<name>D6Z0L8_DESAT</name>
<dbReference type="GO" id="GO:0046872">
    <property type="term" value="F:metal ion binding"/>
    <property type="evidence" value="ECO:0007669"/>
    <property type="project" value="UniProtKB-KW"/>
</dbReference>
<dbReference type="GO" id="GO:0030313">
    <property type="term" value="C:cell envelope"/>
    <property type="evidence" value="ECO:0007669"/>
    <property type="project" value="UniProtKB-SubCell"/>
</dbReference>
<dbReference type="Pfam" id="PF05951">
    <property type="entry name" value="Peptidase_M15_2"/>
    <property type="match status" value="1"/>
</dbReference>
<dbReference type="NCBIfam" id="TIGR01409">
    <property type="entry name" value="TAT_signal_seq"/>
    <property type="match status" value="1"/>
</dbReference>
<dbReference type="GO" id="GO:0051536">
    <property type="term" value="F:iron-sulfur cluster binding"/>
    <property type="evidence" value="ECO:0007669"/>
    <property type="project" value="UniProtKB-KW"/>
</dbReference>
<gene>
    <name evidence="15" type="ordered locus">DaAHT2_0541</name>
</gene>
<dbReference type="PANTHER" id="PTHR37425:SF1">
    <property type="entry name" value="OUTER MEMBRANE PROTEIN"/>
    <property type="match status" value="1"/>
</dbReference>
<dbReference type="InterPro" id="IPR006311">
    <property type="entry name" value="TAT_signal"/>
</dbReference>
<evidence type="ECO:0000313" key="15">
    <source>
        <dbReference type="EMBL" id="ADH85247.1"/>
    </source>
</evidence>
<evidence type="ECO:0000256" key="3">
    <source>
        <dbReference type="ARBA" id="ARBA00004776"/>
    </source>
</evidence>
<dbReference type="Proteomes" id="UP000001508">
    <property type="component" value="Chromosome"/>
</dbReference>
<dbReference type="PANTHER" id="PTHR37425">
    <property type="match status" value="1"/>
</dbReference>
<dbReference type="eggNOG" id="COG3108">
    <property type="taxonomic scope" value="Bacteria"/>
</dbReference>
<keyword evidence="10" id="KW-0408">Iron</keyword>
<dbReference type="HOGENOM" id="CLU_080400_1_2_7"/>
<sequence length="186" mass="20620">MLFPPSGRRSFLKRSLLATVALGGGGLAWAHELLAAVRPARRLALYHLHTGERLTITFRDPRGNHIPSALAEINRLLRCHHTGEIHPIDPETIDYLSLVDSKLGGGNEFHIISGYRSPAYNRRLLREGRQVAPRSLHLTGRAIDVRLPKIGAATLRRAALDLKLGGVGYYPRSGFVHLDSGPFRSW</sequence>
<dbReference type="RefSeq" id="WP_013162778.1">
    <property type="nucleotide sequence ID" value="NC_014216.1"/>
</dbReference>
<comment type="subcellular location">
    <subcellularLocation>
        <location evidence="2">Cell envelope</location>
    </subcellularLocation>
</comment>
<keyword evidence="8" id="KW-0378">Hydrolase</keyword>
<dbReference type="InterPro" id="IPR009045">
    <property type="entry name" value="Zn_M74/Hedgehog-like"/>
</dbReference>
<dbReference type="STRING" id="589865.DaAHT2_0541"/>
<evidence type="ECO:0000256" key="7">
    <source>
        <dbReference type="ARBA" id="ARBA00022729"/>
    </source>
</evidence>
<comment type="similarity">
    <text evidence="13">Belongs to the peptidase M15 family.</text>
</comment>
<comment type="pathway">
    <text evidence="3">Cell wall biogenesis; cell wall polysaccharide biosynthesis.</text>
</comment>
<dbReference type="EMBL" id="CP001940">
    <property type="protein sequence ID" value="ADH85247.1"/>
    <property type="molecule type" value="Genomic_DNA"/>
</dbReference>
<evidence type="ECO:0000256" key="9">
    <source>
        <dbReference type="ARBA" id="ARBA00022833"/>
    </source>
</evidence>
<dbReference type="GO" id="GO:0006508">
    <property type="term" value="P:proteolysis"/>
    <property type="evidence" value="ECO:0007669"/>
    <property type="project" value="UniProtKB-KW"/>
</dbReference>
<evidence type="ECO:0000256" key="13">
    <source>
        <dbReference type="ARBA" id="ARBA00093448"/>
    </source>
</evidence>
<dbReference type="OrthoDB" id="9782994at2"/>
<organism evidence="15 16">
    <name type="scientific">Desulfurivibrio alkaliphilus (strain DSM 19089 / UNIQEM U267 / AHT2)</name>
    <dbReference type="NCBI Taxonomy" id="589865"/>
    <lineage>
        <taxon>Bacteria</taxon>
        <taxon>Pseudomonadati</taxon>
        <taxon>Thermodesulfobacteriota</taxon>
        <taxon>Desulfobulbia</taxon>
        <taxon>Desulfobulbales</taxon>
        <taxon>Desulfobulbaceae</taxon>
        <taxon>Desulfurivibrio</taxon>
    </lineage>
</organism>
<dbReference type="GO" id="GO:0008237">
    <property type="term" value="F:metallopeptidase activity"/>
    <property type="evidence" value="ECO:0007669"/>
    <property type="project" value="UniProtKB-KW"/>
</dbReference>
<dbReference type="GO" id="GO:0071555">
    <property type="term" value="P:cell wall organization"/>
    <property type="evidence" value="ECO:0007669"/>
    <property type="project" value="UniProtKB-KW"/>
</dbReference>
<evidence type="ECO:0000256" key="11">
    <source>
        <dbReference type="ARBA" id="ARBA00023049"/>
    </source>
</evidence>
<evidence type="ECO:0000256" key="6">
    <source>
        <dbReference type="ARBA" id="ARBA00022723"/>
    </source>
</evidence>
<accession>D6Z0L8</accession>
<evidence type="ECO:0000256" key="1">
    <source>
        <dbReference type="ARBA" id="ARBA00001947"/>
    </source>
</evidence>
<dbReference type="FunCoup" id="D6Z0L8">
    <property type="interactions" value="11"/>
</dbReference>
<dbReference type="Gene3D" id="3.30.1380.10">
    <property type="match status" value="1"/>
</dbReference>
<evidence type="ECO:0000256" key="8">
    <source>
        <dbReference type="ARBA" id="ARBA00022801"/>
    </source>
</evidence>
<dbReference type="SUPFAM" id="SSF55166">
    <property type="entry name" value="Hedgehog/DD-peptidase"/>
    <property type="match status" value="1"/>
</dbReference>
<reference evidence="16" key="1">
    <citation type="submission" date="2010-02" db="EMBL/GenBank/DDBJ databases">
        <title>Complete sequence of Desulfurivibrio alkaliphilus AHT2.</title>
        <authorList>
            <consortium name="US DOE Joint Genome Institute"/>
            <person name="Pitluck S."/>
            <person name="Chertkov O."/>
            <person name="Detter J.C."/>
            <person name="Han C."/>
            <person name="Tapia R."/>
            <person name="Larimer F."/>
            <person name="Land M."/>
            <person name="Hauser L."/>
            <person name="Kyrpides N."/>
            <person name="Mikhailova N."/>
            <person name="Sorokin D.Y."/>
            <person name="Muyzer G."/>
            <person name="Woyke T."/>
        </authorList>
    </citation>
    <scope>NUCLEOTIDE SEQUENCE [LARGE SCALE GENOMIC DNA]</scope>
    <source>
        <strain evidence="16">DSM 19089 / UNIQEM U267 / AHT2</strain>
    </source>
</reference>
<dbReference type="KEGG" id="dak:DaAHT2_0541"/>
<evidence type="ECO:0000256" key="5">
    <source>
        <dbReference type="ARBA" id="ARBA00022670"/>
    </source>
</evidence>
<protein>
    <recommendedName>
        <fullName evidence="14">Murein endopeptidase K</fullName>
    </recommendedName>
</protein>
<evidence type="ECO:0000256" key="12">
    <source>
        <dbReference type="ARBA" id="ARBA00023316"/>
    </source>
</evidence>
<keyword evidence="12" id="KW-0961">Cell wall biogenesis/degradation</keyword>
<evidence type="ECO:0000256" key="10">
    <source>
        <dbReference type="ARBA" id="ARBA00023014"/>
    </source>
</evidence>
<comment type="cofactor">
    <cofactor evidence="1">
        <name>Zn(2+)</name>
        <dbReference type="ChEBI" id="CHEBI:29105"/>
    </cofactor>
</comment>
<keyword evidence="11" id="KW-0482">Metalloprotease</keyword>
<evidence type="ECO:0000313" key="16">
    <source>
        <dbReference type="Proteomes" id="UP000001508"/>
    </source>
</evidence>
<dbReference type="InParanoid" id="D6Z0L8"/>
<keyword evidence="7" id="KW-0732">Signal</keyword>
<keyword evidence="5" id="KW-0645">Protease</keyword>
<keyword evidence="6" id="KW-0479">Metal-binding</keyword>
<proteinExistence type="inferred from homology"/>
<keyword evidence="16" id="KW-1185">Reference proteome</keyword>
<evidence type="ECO:0000256" key="2">
    <source>
        <dbReference type="ARBA" id="ARBA00004196"/>
    </source>
</evidence>
<evidence type="ECO:0000256" key="4">
    <source>
        <dbReference type="ARBA" id="ARBA00011771"/>
    </source>
</evidence>
<evidence type="ECO:0000256" key="14">
    <source>
        <dbReference type="ARBA" id="ARBA00093666"/>
    </source>
</evidence>